<dbReference type="KEGG" id="dpx:DAPPUDRAFT_107225"/>
<dbReference type="AlphaFoldDB" id="E9GWE5"/>
<reference evidence="1 2" key="1">
    <citation type="journal article" date="2011" name="Science">
        <title>The ecoresponsive genome of Daphnia pulex.</title>
        <authorList>
            <person name="Colbourne J.K."/>
            <person name="Pfrender M.E."/>
            <person name="Gilbert D."/>
            <person name="Thomas W.K."/>
            <person name="Tucker A."/>
            <person name="Oakley T.H."/>
            <person name="Tokishita S."/>
            <person name="Aerts A."/>
            <person name="Arnold G.J."/>
            <person name="Basu M.K."/>
            <person name="Bauer D.J."/>
            <person name="Caceres C.E."/>
            <person name="Carmel L."/>
            <person name="Casola C."/>
            <person name="Choi J.H."/>
            <person name="Detter J.C."/>
            <person name="Dong Q."/>
            <person name="Dusheyko S."/>
            <person name="Eads B.D."/>
            <person name="Frohlich T."/>
            <person name="Geiler-Samerotte K.A."/>
            <person name="Gerlach D."/>
            <person name="Hatcher P."/>
            <person name="Jogdeo S."/>
            <person name="Krijgsveld J."/>
            <person name="Kriventseva E.V."/>
            <person name="Kultz D."/>
            <person name="Laforsch C."/>
            <person name="Lindquist E."/>
            <person name="Lopez J."/>
            <person name="Manak J.R."/>
            <person name="Muller J."/>
            <person name="Pangilinan J."/>
            <person name="Patwardhan R.P."/>
            <person name="Pitluck S."/>
            <person name="Pritham E.J."/>
            <person name="Rechtsteiner A."/>
            <person name="Rho M."/>
            <person name="Rogozin I.B."/>
            <person name="Sakarya O."/>
            <person name="Salamov A."/>
            <person name="Schaack S."/>
            <person name="Shapiro H."/>
            <person name="Shiga Y."/>
            <person name="Skalitzky C."/>
            <person name="Smith Z."/>
            <person name="Souvorov A."/>
            <person name="Sung W."/>
            <person name="Tang Z."/>
            <person name="Tsuchiya D."/>
            <person name="Tu H."/>
            <person name="Vos H."/>
            <person name="Wang M."/>
            <person name="Wolf Y.I."/>
            <person name="Yamagata H."/>
            <person name="Yamada T."/>
            <person name="Ye Y."/>
            <person name="Shaw J.R."/>
            <person name="Andrews J."/>
            <person name="Crease T.J."/>
            <person name="Tang H."/>
            <person name="Lucas S.M."/>
            <person name="Robertson H.M."/>
            <person name="Bork P."/>
            <person name="Koonin E.V."/>
            <person name="Zdobnov E.M."/>
            <person name="Grigoriev I.V."/>
            <person name="Lynch M."/>
            <person name="Boore J.L."/>
        </authorList>
    </citation>
    <scope>NUCLEOTIDE SEQUENCE [LARGE SCALE GENOMIC DNA]</scope>
</reference>
<evidence type="ECO:0000313" key="1">
    <source>
        <dbReference type="EMBL" id="EFX76200.1"/>
    </source>
</evidence>
<dbReference type="Proteomes" id="UP000000305">
    <property type="component" value="Unassembled WGS sequence"/>
</dbReference>
<accession>E9GWE5</accession>
<gene>
    <name evidence="1" type="ORF">DAPPUDRAFT_107225</name>
</gene>
<name>E9GWE5_DAPPU</name>
<dbReference type="EMBL" id="GL732570">
    <property type="protein sequence ID" value="EFX76200.1"/>
    <property type="molecule type" value="Genomic_DNA"/>
</dbReference>
<proteinExistence type="predicted"/>
<keyword evidence="2" id="KW-1185">Reference proteome</keyword>
<sequence length="100" mass="11112">MERARLGAKAALMRLGVKVADPDDQVFNFDLLLASRLNELLENPAPTEDDINEFNECESLPSARFSVTQNKSDVEETGAMWDMGLHGTSQLEHVPVILLK</sequence>
<organism evidence="1 2">
    <name type="scientific">Daphnia pulex</name>
    <name type="common">Water flea</name>
    <dbReference type="NCBI Taxonomy" id="6669"/>
    <lineage>
        <taxon>Eukaryota</taxon>
        <taxon>Metazoa</taxon>
        <taxon>Ecdysozoa</taxon>
        <taxon>Arthropoda</taxon>
        <taxon>Crustacea</taxon>
        <taxon>Branchiopoda</taxon>
        <taxon>Diplostraca</taxon>
        <taxon>Cladocera</taxon>
        <taxon>Anomopoda</taxon>
        <taxon>Daphniidae</taxon>
        <taxon>Daphnia</taxon>
    </lineage>
</organism>
<dbReference type="InParanoid" id="E9GWE5"/>
<dbReference type="HOGENOM" id="CLU_2308832_0_0_1"/>
<protein>
    <submittedName>
        <fullName evidence="1">Uncharacterized protein</fullName>
    </submittedName>
</protein>
<evidence type="ECO:0000313" key="2">
    <source>
        <dbReference type="Proteomes" id="UP000000305"/>
    </source>
</evidence>